<evidence type="ECO:0000256" key="6">
    <source>
        <dbReference type="PROSITE-ProRule" id="PRU00169"/>
    </source>
</evidence>
<dbReference type="PROSITE" id="PS50110">
    <property type="entry name" value="RESPONSE_REGULATORY"/>
    <property type="match status" value="1"/>
</dbReference>
<comment type="caution">
    <text evidence="9">The sequence shown here is derived from an EMBL/GenBank/DDBJ whole genome shotgun (WGS) entry which is preliminary data.</text>
</comment>
<evidence type="ECO:0000259" key="7">
    <source>
        <dbReference type="PROSITE" id="PS50109"/>
    </source>
</evidence>
<dbReference type="OrthoDB" id="9812260at2"/>
<dbReference type="Pfam" id="PF02518">
    <property type="entry name" value="HATPase_c"/>
    <property type="match status" value="1"/>
</dbReference>
<dbReference type="EMBL" id="NAPY01000014">
    <property type="protein sequence ID" value="MUL36847.1"/>
    <property type="molecule type" value="Genomic_DNA"/>
</dbReference>
<keyword evidence="3 6" id="KW-0597">Phosphoprotein</keyword>
<evidence type="ECO:0000256" key="1">
    <source>
        <dbReference type="ARBA" id="ARBA00000085"/>
    </source>
</evidence>
<evidence type="ECO:0000256" key="2">
    <source>
        <dbReference type="ARBA" id="ARBA00012438"/>
    </source>
</evidence>
<dbReference type="Gene3D" id="3.30.565.10">
    <property type="entry name" value="Histidine kinase-like ATPase, C-terminal domain"/>
    <property type="match status" value="1"/>
</dbReference>
<dbReference type="InterPro" id="IPR004358">
    <property type="entry name" value="Sig_transdc_His_kin-like_C"/>
</dbReference>
<dbReference type="Gene3D" id="3.40.50.2300">
    <property type="match status" value="1"/>
</dbReference>
<feature type="domain" description="Response regulatory" evidence="8">
    <location>
        <begin position="3"/>
        <end position="119"/>
    </location>
</feature>
<name>A0A6N8FXH5_9CHRO</name>
<evidence type="ECO:0000313" key="9">
    <source>
        <dbReference type="EMBL" id="MUL36847.1"/>
    </source>
</evidence>
<evidence type="ECO:0000256" key="5">
    <source>
        <dbReference type="ARBA" id="ARBA00023012"/>
    </source>
</evidence>
<dbReference type="SUPFAM" id="SSF52172">
    <property type="entry name" value="CheY-like"/>
    <property type="match status" value="1"/>
</dbReference>
<evidence type="ECO:0000259" key="8">
    <source>
        <dbReference type="PROSITE" id="PS50110"/>
    </source>
</evidence>
<dbReference type="Gene3D" id="1.10.287.130">
    <property type="match status" value="1"/>
</dbReference>
<dbReference type="InterPro" id="IPR003661">
    <property type="entry name" value="HisK_dim/P_dom"/>
</dbReference>
<dbReference type="PANTHER" id="PTHR43547:SF2">
    <property type="entry name" value="HYBRID SIGNAL TRANSDUCTION HISTIDINE KINASE C"/>
    <property type="match status" value="1"/>
</dbReference>
<reference evidence="9 10" key="1">
    <citation type="journal article" date="2019" name="Front. Microbiol.">
        <title>Genomic Features for Desiccation Tolerance and Sugar Biosynthesis in the Extremophile Gloeocapsopsis sp. UTEX B3054.</title>
        <authorList>
            <person name="Urrejola C."/>
            <person name="Alcorta J."/>
            <person name="Salas L."/>
            <person name="Vasquez M."/>
            <person name="Polz M.F."/>
            <person name="Vicuna R."/>
            <person name="Diez B."/>
        </authorList>
    </citation>
    <scope>NUCLEOTIDE SEQUENCE [LARGE SCALE GENOMIC DNA]</scope>
    <source>
        <strain evidence="9 10">1H9</strain>
    </source>
</reference>
<feature type="domain" description="Histidine kinase" evidence="7">
    <location>
        <begin position="143"/>
        <end position="360"/>
    </location>
</feature>
<dbReference type="Pfam" id="PF00072">
    <property type="entry name" value="Response_reg"/>
    <property type="match status" value="1"/>
</dbReference>
<dbReference type="SMART" id="SM00387">
    <property type="entry name" value="HATPase_c"/>
    <property type="match status" value="1"/>
</dbReference>
<accession>A0A6N8FXH5</accession>
<organism evidence="9 10">
    <name type="scientific">Gloeocapsopsis dulcis AAB1 = 1H9</name>
    <dbReference type="NCBI Taxonomy" id="1433147"/>
    <lineage>
        <taxon>Bacteria</taxon>
        <taxon>Bacillati</taxon>
        <taxon>Cyanobacteriota</taxon>
        <taxon>Cyanophyceae</taxon>
        <taxon>Oscillatoriophycideae</taxon>
        <taxon>Chroococcales</taxon>
        <taxon>Chroococcaceae</taxon>
        <taxon>Gloeocapsopsis</taxon>
        <taxon>Gloeocapsopsis dulcis</taxon>
    </lineage>
</organism>
<dbReference type="InterPro" id="IPR001789">
    <property type="entry name" value="Sig_transdc_resp-reg_receiver"/>
</dbReference>
<evidence type="ECO:0000256" key="3">
    <source>
        <dbReference type="ARBA" id="ARBA00022553"/>
    </source>
</evidence>
<dbReference type="SUPFAM" id="SSF55874">
    <property type="entry name" value="ATPase domain of HSP90 chaperone/DNA topoisomerase II/histidine kinase"/>
    <property type="match status" value="1"/>
</dbReference>
<evidence type="ECO:0000313" key="10">
    <source>
        <dbReference type="Proteomes" id="UP000441797"/>
    </source>
</evidence>
<protein>
    <recommendedName>
        <fullName evidence="2">histidine kinase</fullName>
        <ecNumber evidence="2">2.7.13.3</ecNumber>
    </recommendedName>
</protein>
<dbReference type="CDD" id="cd00075">
    <property type="entry name" value="HATPase"/>
    <property type="match status" value="1"/>
</dbReference>
<comment type="catalytic activity">
    <reaction evidence="1">
        <text>ATP + protein L-histidine = ADP + protein N-phospho-L-histidine.</text>
        <dbReference type="EC" id="2.7.13.3"/>
    </reaction>
</comment>
<dbReference type="GO" id="GO:0000155">
    <property type="term" value="F:phosphorelay sensor kinase activity"/>
    <property type="evidence" value="ECO:0007669"/>
    <property type="project" value="InterPro"/>
</dbReference>
<dbReference type="EC" id="2.7.13.3" evidence="2"/>
<proteinExistence type="predicted"/>
<dbReference type="InterPro" id="IPR036097">
    <property type="entry name" value="HisK_dim/P_sf"/>
</dbReference>
<dbReference type="SUPFAM" id="SSF47384">
    <property type="entry name" value="Homodimeric domain of signal transducing histidine kinase"/>
    <property type="match status" value="1"/>
</dbReference>
<dbReference type="InterPro" id="IPR036890">
    <property type="entry name" value="HATPase_C_sf"/>
</dbReference>
<dbReference type="InterPro" id="IPR003594">
    <property type="entry name" value="HATPase_dom"/>
</dbReference>
<dbReference type="InterPro" id="IPR011006">
    <property type="entry name" value="CheY-like_superfamily"/>
</dbReference>
<evidence type="ECO:0000256" key="4">
    <source>
        <dbReference type="ARBA" id="ARBA00022777"/>
    </source>
</evidence>
<keyword evidence="10" id="KW-1185">Reference proteome</keyword>
<dbReference type="SMART" id="SM00448">
    <property type="entry name" value="REC"/>
    <property type="match status" value="1"/>
</dbReference>
<dbReference type="RefSeq" id="WP_105217839.1">
    <property type="nucleotide sequence ID" value="NZ_CAWNSU010000036.1"/>
</dbReference>
<keyword evidence="4 9" id="KW-0808">Transferase</keyword>
<dbReference type="SMART" id="SM00388">
    <property type="entry name" value="HisKA"/>
    <property type="match status" value="1"/>
</dbReference>
<dbReference type="InterPro" id="IPR005467">
    <property type="entry name" value="His_kinase_dom"/>
</dbReference>
<gene>
    <name evidence="9" type="ORF">BWI75_10940</name>
</gene>
<sequence length="360" mass="40481">MQKILVIEDEESVRSNLLKILQFEKFHVIGAENGYVGLQVAKEQVPDLILCDIMMPELDGYAVRNTLSEDPVTATIPFIFLTAKVDKADMRLGMSLGADDYLTKPFTRNELLNTIFARLDKQAAFNIQFQEKLDRLRGSITYSLPHELLIPLTQIQQVLQTITNTSDSIDQHKIQEMTKGAYASSLRLQRQLQNFLLYALLQNTAVDLEQVKGLRGNCTSMATSAIADVAIEKAKDFEREFDLHLELQDTSIPILEANLAKIVEELIDNAFKFSPPGTPVRIESILDRNMFILYVEDQGRGMTNEQIAKLGAYMQFERKYEQQGIGLGLTIAKRLAELYGGELTIDSIPGKTTVCVTLPM</sequence>
<keyword evidence="5" id="KW-0902">Two-component regulatory system</keyword>
<dbReference type="PRINTS" id="PR00344">
    <property type="entry name" value="BCTRLSENSOR"/>
</dbReference>
<feature type="modified residue" description="4-aspartylphosphate" evidence="6">
    <location>
        <position position="52"/>
    </location>
</feature>
<dbReference type="AlphaFoldDB" id="A0A6N8FXH5"/>
<dbReference type="PANTHER" id="PTHR43547">
    <property type="entry name" value="TWO-COMPONENT HISTIDINE KINASE"/>
    <property type="match status" value="1"/>
</dbReference>
<dbReference type="PROSITE" id="PS50109">
    <property type="entry name" value="HIS_KIN"/>
    <property type="match status" value="1"/>
</dbReference>
<dbReference type="Proteomes" id="UP000441797">
    <property type="component" value="Unassembled WGS sequence"/>
</dbReference>
<keyword evidence="4 9" id="KW-0418">Kinase</keyword>